<feature type="signal peptide" evidence="4">
    <location>
        <begin position="1"/>
        <end position="17"/>
    </location>
</feature>
<evidence type="ECO:0000256" key="2">
    <source>
        <dbReference type="SAM" id="MobiDB-lite"/>
    </source>
</evidence>
<feature type="domain" description="VWFA" evidence="5">
    <location>
        <begin position="292"/>
        <end position="484"/>
    </location>
</feature>
<protein>
    <recommendedName>
        <fullName evidence="5">VWFA domain-containing protein</fullName>
    </recommendedName>
</protein>
<gene>
    <name evidence="6" type="ORF">Zmor_023015</name>
</gene>
<reference evidence="6" key="1">
    <citation type="journal article" date="2023" name="G3 (Bethesda)">
        <title>Whole genome assemblies of Zophobas morio and Tenebrio molitor.</title>
        <authorList>
            <person name="Kaur S."/>
            <person name="Stinson S.A."/>
            <person name="diCenzo G.C."/>
        </authorList>
    </citation>
    <scope>NUCLEOTIDE SEQUENCE</scope>
    <source>
        <strain evidence="6">QUZm001</strain>
    </source>
</reference>
<dbReference type="PROSITE" id="PS50234">
    <property type="entry name" value="VWFA"/>
    <property type="match status" value="1"/>
</dbReference>
<feature type="chain" id="PRO_5041288544" description="VWFA domain-containing protein" evidence="4">
    <location>
        <begin position="18"/>
        <end position="1205"/>
    </location>
</feature>
<organism evidence="6 7">
    <name type="scientific">Zophobas morio</name>
    <dbReference type="NCBI Taxonomy" id="2755281"/>
    <lineage>
        <taxon>Eukaryota</taxon>
        <taxon>Metazoa</taxon>
        <taxon>Ecdysozoa</taxon>
        <taxon>Arthropoda</taxon>
        <taxon>Hexapoda</taxon>
        <taxon>Insecta</taxon>
        <taxon>Pterygota</taxon>
        <taxon>Neoptera</taxon>
        <taxon>Endopterygota</taxon>
        <taxon>Coleoptera</taxon>
        <taxon>Polyphaga</taxon>
        <taxon>Cucujiformia</taxon>
        <taxon>Tenebrionidae</taxon>
        <taxon>Zophobas</taxon>
    </lineage>
</organism>
<dbReference type="Pfam" id="PF08434">
    <property type="entry name" value="CLCA"/>
    <property type="match status" value="1"/>
</dbReference>
<feature type="compositionally biased region" description="Polar residues" evidence="2">
    <location>
        <begin position="1183"/>
        <end position="1194"/>
    </location>
</feature>
<dbReference type="AlphaFoldDB" id="A0AA38HY09"/>
<evidence type="ECO:0000313" key="6">
    <source>
        <dbReference type="EMBL" id="KAJ3645349.1"/>
    </source>
</evidence>
<evidence type="ECO:0000256" key="3">
    <source>
        <dbReference type="SAM" id="Phobius"/>
    </source>
</evidence>
<keyword evidence="7" id="KW-1185">Reference proteome</keyword>
<keyword evidence="1" id="KW-0175">Coiled coil</keyword>
<feature type="region of interest" description="Disordered" evidence="2">
    <location>
        <begin position="880"/>
        <end position="899"/>
    </location>
</feature>
<keyword evidence="3" id="KW-0812">Transmembrane</keyword>
<dbReference type="SUPFAM" id="SSF53300">
    <property type="entry name" value="vWA-like"/>
    <property type="match status" value="1"/>
</dbReference>
<feature type="transmembrane region" description="Helical" evidence="3">
    <location>
        <begin position="923"/>
        <end position="947"/>
    </location>
</feature>
<evidence type="ECO:0000256" key="1">
    <source>
        <dbReference type="SAM" id="Coils"/>
    </source>
</evidence>
<evidence type="ECO:0000313" key="7">
    <source>
        <dbReference type="Proteomes" id="UP001168821"/>
    </source>
</evidence>
<dbReference type="InterPro" id="IPR013642">
    <property type="entry name" value="CLCA_N"/>
</dbReference>
<keyword evidence="3" id="KW-1133">Transmembrane helix</keyword>
<evidence type="ECO:0000259" key="5">
    <source>
        <dbReference type="PROSITE" id="PS50234"/>
    </source>
</evidence>
<name>A0AA38HY09_9CUCU</name>
<accession>A0AA38HY09</accession>
<dbReference type="InterPro" id="IPR036465">
    <property type="entry name" value="vWFA_dom_sf"/>
</dbReference>
<comment type="caution">
    <text evidence="6">The sequence shown here is derived from an EMBL/GenBank/DDBJ whole genome shotgun (WGS) entry which is preliminary data.</text>
</comment>
<sequence length="1205" mass="133678">MEKAILGLLVLGGLCAGLQLRNGAYEDFVVRITEGVPVKDCRIVLDNLEETLTTASQYLFSALDSRAFLRSATVLLPPTWPDSCASSPVASGSGEAPDVTVLPRGPTRGRIFTQQSLGCGQPGDQIYLAYESLMQRDGTLARSLVKEFAMYRYGVFEEQGYYSDPIYPMCFYDDQNKKAKATGCSDHPINDLGICTSDSKTPYNTTKMVSAVARSSIMFAAEAPQVSMFCDDGNHDRFAPTKHNSMCQRRSVLDVILKHQDFNSNNQINNVNNDQLVDTTIRITYKKQNLTRYVFVLENTKDMMQRDSWNYLRLALKYWALTTMPDNSEVGIVLAEDTSKKLLDIVSVKNNNKDEGSNRDKFYSKIPYTPTDTLRPGCLDCAIKDAADMLIERTKNHGAANNVIVVIAAGMNPSEQLTKVMEKVKKAKIKVATITYPTMMRSDLLNPLAEQTGGVAYTVFERKLNVDTTLLSTYFELKNALNDIVQRFYSGTIADLPIEIHRREITDDGRSSITGSFMFDTTVGKPSQFTFFTHNSVTPLIKSLKLVSPSLQTFSERNDRYLDLKMIRLTANISESGTWTYSVEPYPGNPQPHFLQVTATPISATAPVVRARFWTHKNQPNGPLILLVEVKKGEIPVLGAKVEVTVTKPEINGSYPHKNHLELLDTGAGDPDITKGDGVYTRYFSASDSGPGLYNFEVVVTDNGNTAYTWTDSAKFDDNKPCCGSTIASSGVTPVSPFQRVLPKITMMVTSQDIAAEGQVPAGRIGDLKSHVIPEDMKARLSWTAPDMSGHTVSRYDIKYASSVQDITDGFETVAKSWDNAQPFPLAPGSETTFTIDMSQNKDLLDKPLYFAIKAYPKFSSDLSGPVSNWIRVLVPSPPPPPTVPPTSPSHEQPFWPNSNANSVGVNPVSPSISKTMGVGLELILPIVIGFILLIILLIVYCYFCILKKRHHRDHHKKSSGSIKNDKLSSTITIVPSSPQNVPQTQNTYAAADMPDPHQIGVPVKYEYEEDTKKRYSLVNQQEQQLIEELKQQQMAQRELGTPNNGYQGLSVISSSTLNRNGHTLSPYNSWSASQLLHEHERRHSPLEAMDDQMSPHQDLMMTAPDHMSLNGQNMDHMSLNGHHVPDHYQSQHVPPPVPPLPAFNNGYPVNYNIYGVHQGNQQGHPIYQSMQRSGEPLVPFNPSLQGSLSSVNSGDKKRRNVTMV</sequence>
<feature type="coiled-coil region" evidence="1">
    <location>
        <begin position="1013"/>
        <end position="1040"/>
    </location>
</feature>
<dbReference type="Proteomes" id="UP001168821">
    <property type="component" value="Unassembled WGS sequence"/>
</dbReference>
<dbReference type="EMBL" id="JALNTZ010000007">
    <property type="protein sequence ID" value="KAJ3645349.1"/>
    <property type="molecule type" value="Genomic_DNA"/>
</dbReference>
<evidence type="ECO:0000256" key="4">
    <source>
        <dbReference type="SAM" id="SignalP"/>
    </source>
</evidence>
<feature type="region of interest" description="Disordered" evidence="2">
    <location>
        <begin position="1173"/>
        <end position="1205"/>
    </location>
</feature>
<dbReference type="InterPro" id="IPR002035">
    <property type="entry name" value="VWF_A"/>
</dbReference>
<dbReference type="GO" id="GO:0032991">
    <property type="term" value="C:protein-containing complex"/>
    <property type="evidence" value="ECO:0007669"/>
    <property type="project" value="UniProtKB-ARBA"/>
</dbReference>
<keyword evidence="3" id="KW-0472">Membrane</keyword>
<keyword evidence="4" id="KW-0732">Signal</keyword>
<proteinExistence type="predicted"/>
<dbReference type="Gene3D" id="3.40.50.410">
    <property type="entry name" value="von Willebrand factor, type A domain"/>
    <property type="match status" value="1"/>
</dbReference>